<dbReference type="EMBL" id="RBNL01001007">
    <property type="protein sequence ID" value="RML94284.1"/>
    <property type="molecule type" value="Genomic_DNA"/>
</dbReference>
<feature type="non-terminal residue" evidence="1">
    <location>
        <position position="47"/>
    </location>
</feature>
<protein>
    <recommendedName>
        <fullName evidence="3">AraC family transcriptional regulator</fullName>
    </recommendedName>
</protein>
<proteinExistence type="predicted"/>
<evidence type="ECO:0000313" key="2">
    <source>
        <dbReference type="Proteomes" id="UP000282378"/>
    </source>
</evidence>
<reference evidence="1 2" key="1">
    <citation type="submission" date="2018-08" db="EMBL/GenBank/DDBJ databases">
        <title>Recombination of ecologically and evolutionarily significant loci maintains genetic cohesion in the Pseudomonas syringae species complex.</title>
        <authorList>
            <person name="Dillon M."/>
            <person name="Thakur S."/>
            <person name="Almeida R.N.D."/>
            <person name="Weir B.S."/>
            <person name="Guttman D.S."/>
        </authorList>
    </citation>
    <scope>NUCLEOTIDE SEQUENCE [LARGE SCALE GENOMIC DNA]</scope>
    <source>
        <strain evidence="1 2">88_10</strain>
    </source>
</reference>
<dbReference type="AlphaFoldDB" id="A0A3M3A1E0"/>
<dbReference type="Proteomes" id="UP000282378">
    <property type="component" value="Unassembled WGS sequence"/>
</dbReference>
<evidence type="ECO:0008006" key="3">
    <source>
        <dbReference type="Google" id="ProtNLM"/>
    </source>
</evidence>
<comment type="caution">
    <text evidence="1">The sequence shown here is derived from an EMBL/GenBank/DDBJ whole genome shotgun (WGS) entry which is preliminary data.</text>
</comment>
<evidence type="ECO:0000313" key="1">
    <source>
        <dbReference type="EMBL" id="RML94284.1"/>
    </source>
</evidence>
<organism evidence="1 2">
    <name type="scientific">Pseudomonas syringae pv. maculicola</name>
    <dbReference type="NCBI Taxonomy" id="59511"/>
    <lineage>
        <taxon>Bacteria</taxon>
        <taxon>Pseudomonadati</taxon>
        <taxon>Pseudomonadota</taxon>
        <taxon>Gammaproteobacteria</taxon>
        <taxon>Pseudomonadales</taxon>
        <taxon>Pseudomonadaceae</taxon>
        <taxon>Pseudomonas</taxon>
    </lineage>
</organism>
<accession>A0A3M3A1E0</accession>
<sequence>MQSIRVAVLAFNGVSLFHLSVPGVVLGTAQSAPGEPRYEVSYCAQSP</sequence>
<name>A0A3M3A1E0_PSEYM</name>
<gene>
    <name evidence="1" type="ORF">APX70_03048</name>
</gene>